<feature type="domain" description="Nudix hydrolase" evidence="3">
    <location>
        <begin position="7"/>
        <end position="134"/>
    </location>
</feature>
<dbReference type="PANTHER" id="PTHR11431:SF47">
    <property type="entry name" value="FERRITIN LIGHT CHAIN"/>
    <property type="match status" value="1"/>
</dbReference>
<protein>
    <submittedName>
        <fullName evidence="4">Ferritin light chain 1</fullName>
    </submittedName>
</protein>
<dbReference type="GO" id="GO:0008198">
    <property type="term" value="F:ferrous iron binding"/>
    <property type="evidence" value="ECO:0007669"/>
    <property type="project" value="TreeGrafter"/>
</dbReference>
<dbReference type="PROSITE" id="PS00893">
    <property type="entry name" value="NUDIX_BOX"/>
    <property type="match status" value="1"/>
</dbReference>
<gene>
    <name evidence="4" type="ORF">H920_15476</name>
</gene>
<comment type="subcellular location">
    <subcellularLocation>
        <location evidence="2">Autolysosome</location>
    </subcellularLocation>
</comment>
<dbReference type="InterPro" id="IPR001519">
    <property type="entry name" value="Ferritin"/>
</dbReference>
<dbReference type="PANTHER" id="PTHR11431">
    <property type="entry name" value="FERRITIN"/>
    <property type="match status" value="1"/>
</dbReference>
<dbReference type="EMBL" id="KN123813">
    <property type="protein sequence ID" value="KFO23138.1"/>
    <property type="molecule type" value="Genomic_DNA"/>
</dbReference>
<evidence type="ECO:0000256" key="1">
    <source>
        <dbReference type="ARBA" id="ARBA00022801"/>
    </source>
</evidence>
<dbReference type="SUPFAM" id="SSF55811">
    <property type="entry name" value="Nudix"/>
    <property type="match status" value="1"/>
</dbReference>
<proteinExistence type="predicted"/>
<dbReference type="GO" id="GO:0006879">
    <property type="term" value="P:intracellular iron ion homeostasis"/>
    <property type="evidence" value="ECO:0007669"/>
    <property type="project" value="InterPro"/>
</dbReference>
<dbReference type="SUPFAM" id="SSF47240">
    <property type="entry name" value="Ferritin-like"/>
    <property type="match status" value="1"/>
</dbReference>
<dbReference type="InterPro" id="IPR009078">
    <property type="entry name" value="Ferritin-like_SF"/>
</dbReference>
<dbReference type="InterPro" id="IPR015797">
    <property type="entry name" value="NUDIX_hydrolase-like_dom_sf"/>
</dbReference>
<sequence>MIFSLSVSFSNVCCEGFKEMDEKTEGQVTKNVLLVSSSRHPDRWIVPGGGMEPEEEPGVAAVREVCEECGGRVPFRDVQKPFEDEWGKTLDTVEAALALQKNLNQALLDLRALGSAKTDPISAISRRAAFQMSR</sequence>
<evidence type="ECO:0000259" key="3">
    <source>
        <dbReference type="PROSITE" id="PS51462"/>
    </source>
</evidence>
<dbReference type="InterPro" id="IPR020084">
    <property type="entry name" value="NUDIX_hydrolase_CS"/>
</dbReference>
<reference evidence="4 5" key="1">
    <citation type="submission" date="2013-11" db="EMBL/GenBank/DDBJ databases">
        <title>The Damaraland mole rat (Fukomys damarensis) genome and evolution of African mole rats.</title>
        <authorList>
            <person name="Gladyshev V.N."/>
            <person name="Fang X."/>
        </authorList>
    </citation>
    <scope>NUCLEOTIDE SEQUENCE [LARGE SCALE GENOMIC DNA]</scope>
    <source>
        <tissue evidence="4">Liver</tissue>
    </source>
</reference>
<dbReference type="PROSITE" id="PS51462">
    <property type="entry name" value="NUDIX"/>
    <property type="match status" value="1"/>
</dbReference>
<name>A0A091CY02_FUKDA</name>
<evidence type="ECO:0000313" key="5">
    <source>
        <dbReference type="Proteomes" id="UP000028990"/>
    </source>
</evidence>
<dbReference type="GO" id="GO:0016787">
    <property type="term" value="F:hydrolase activity"/>
    <property type="evidence" value="ECO:0007669"/>
    <property type="project" value="UniProtKB-KW"/>
</dbReference>
<dbReference type="GO" id="GO:0044754">
    <property type="term" value="C:autolysosome"/>
    <property type="evidence" value="ECO:0007669"/>
    <property type="project" value="UniProtKB-SubCell"/>
</dbReference>
<dbReference type="GO" id="GO:0008199">
    <property type="term" value="F:ferric iron binding"/>
    <property type="evidence" value="ECO:0007669"/>
    <property type="project" value="InterPro"/>
</dbReference>
<evidence type="ECO:0000256" key="2">
    <source>
        <dbReference type="ARBA" id="ARBA00044942"/>
    </source>
</evidence>
<keyword evidence="1" id="KW-0378">Hydrolase</keyword>
<evidence type="ECO:0000313" key="4">
    <source>
        <dbReference type="EMBL" id="KFO23138.1"/>
    </source>
</evidence>
<dbReference type="Pfam" id="PF00293">
    <property type="entry name" value="NUDIX"/>
    <property type="match status" value="1"/>
</dbReference>
<dbReference type="Gene3D" id="3.90.79.10">
    <property type="entry name" value="Nucleoside Triphosphate Pyrophosphohydrolase"/>
    <property type="match status" value="1"/>
</dbReference>
<keyword evidence="5" id="KW-1185">Reference proteome</keyword>
<dbReference type="InterPro" id="IPR000086">
    <property type="entry name" value="NUDIX_hydrolase_dom"/>
</dbReference>
<dbReference type="GO" id="GO:0006826">
    <property type="term" value="P:iron ion transport"/>
    <property type="evidence" value="ECO:0007669"/>
    <property type="project" value="InterPro"/>
</dbReference>
<accession>A0A091CY02</accession>
<dbReference type="AlphaFoldDB" id="A0A091CY02"/>
<organism evidence="4 5">
    <name type="scientific">Fukomys damarensis</name>
    <name type="common">Damaraland mole rat</name>
    <name type="synonym">Cryptomys damarensis</name>
    <dbReference type="NCBI Taxonomy" id="885580"/>
    <lineage>
        <taxon>Eukaryota</taxon>
        <taxon>Metazoa</taxon>
        <taxon>Chordata</taxon>
        <taxon>Craniata</taxon>
        <taxon>Vertebrata</taxon>
        <taxon>Euteleostomi</taxon>
        <taxon>Mammalia</taxon>
        <taxon>Eutheria</taxon>
        <taxon>Euarchontoglires</taxon>
        <taxon>Glires</taxon>
        <taxon>Rodentia</taxon>
        <taxon>Hystricomorpha</taxon>
        <taxon>Bathyergidae</taxon>
        <taxon>Fukomys</taxon>
    </lineage>
</organism>
<dbReference type="Proteomes" id="UP000028990">
    <property type="component" value="Unassembled WGS sequence"/>
</dbReference>